<evidence type="ECO:0000313" key="10">
    <source>
        <dbReference type="Proteomes" id="UP001174691"/>
    </source>
</evidence>
<dbReference type="Gene3D" id="1.20.1250.20">
    <property type="entry name" value="MFS general substrate transporter like domains"/>
    <property type="match status" value="1"/>
</dbReference>
<proteinExistence type="predicted"/>
<feature type="transmembrane region" description="Helical" evidence="7">
    <location>
        <begin position="151"/>
        <end position="175"/>
    </location>
</feature>
<evidence type="ECO:0000313" key="9">
    <source>
        <dbReference type="EMBL" id="KAJ9158383.1"/>
    </source>
</evidence>
<gene>
    <name evidence="9" type="ORF">NKR19_g3410</name>
</gene>
<keyword evidence="2" id="KW-0813">Transport</keyword>
<protein>
    <submittedName>
        <fullName evidence="9">Major facilitator superfamily transporter</fullName>
    </submittedName>
</protein>
<feature type="transmembrane region" description="Helical" evidence="7">
    <location>
        <begin position="242"/>
        <end position="265"/>
    </location>
</feature>
<dbReference type="InterPro" id="IPR011701">
    <property type="entry name" value="MFS"/>
</dbReference>
<dbReference type="SUPFAM" id="SSF103473">
    <property type="entry name" value="MFS general substrate transporter"/>
    <property type="match status" value="1"/>
</dbReference>
<dbReference type="Pfam" id="PF07690">
    <property type="entry name" value="MFS_1"/>
    <property type="match status" value="1"/>
</dbReference>
<evidence type="ECO:0000256" key="1">
    <source>
        <dbReference type="ARBA" id="ARBA00004141"/>
    </source>
</evidence>
<feature type="transmembrane region" description="Helical" evidence="7">
    <location>
        <begin position="557"/>
        <end position="579"/>
    </location>
</feature>
<keyword evidence="4 7" id="KW-1133">Transmembrane helix</keyword>
<dbReference type="PANTHER" id="PTHR23502">
    <property type="entry name" value="MAJOR FACILITATOR SUPERFAMILY"/>
    <property type="match status" value="1"/>
</dbReference>
<feature type="compositionally biased region" description="Basic and acidic residues" evidence="6">
    <location>
        <begin position="72"/>
        <end position="82"/>
    </location>
</feature>
<comment type="subcellular location">
    <subcellularLocation>
        <location evidence="1">Membrane</location>
        <topology evidence="1">Multi-pass membrane protein</topology>
    </subcellularLocation>
</comment>
<reference evidence="9" key="1">
    <citation type="submission" date="2022-07" db="EMBL/GenBank/DDBJ databases">
        <title>Fungi with potential for degradation of polypropylene.</title>
        <authorList>
            <person name="Gostincar C."/>
        </authorList>
    </citation>
    <scope>NUCLEOTIDE SEQUENCE</scope>
    <source>
        <strain evidence="9">EXF-13287</strain>
    </source>
</reference>
<dbReference type="GO" id="GO:0005886">
    <property type="term" value="C:plasma membrane"/>
    <property type="evidence" value="ECO:0007669"/>
    <property type="project" value="TreeGrafter"/>
</dbReference>
<name>A0AA38RX88_9PEZI</name>
<evidence type="ECO:0000256" key="4">
    <source>
        <dbReference type="ARBA" id="ARBA00022989"/>
    </source>
</evidence>
<sequence>MAARSPRRSSLDEVDREMAEAEIAASPTRFGPLRRSDEIERVASASSVSTSSSSGRVSEARSRPMGMSRVSTQRDLERHPTEISRIQTARSQHSGTVGRSATSRQSRKPLPAFGAGKPYPPLLPDQEDYVVEFDGPDDPMHAQNWPLRKKLYTAAILGYTTMVAAFGSSIFSAATRVVGEIYGVSSEVGILGVSLYVLGFAFGPTLWAPMSELSGRRLPLVIAMFGFSIFSIATATAKDLQTIMICRFFGGFFGACPLAVVAAVFSDMFDNRTRGIAITLFSMAVFTGPLMSPFIGGFIVTSHLGWRWTEYVVSFMGFLAFGLDFLFMEETYPPAILVEKAAELRRRTLNWGIHAKQEEIEVDFRELVNKNFSRPLRLLFFEPIVLLLSIYMAFIYGILYLFLTAYPFVFQGVHHMTPGISGLTFFGMILGQLIAGVTVLLQQPWYMRKLAANNGIPIPEWRLPSVIAGGVAFMGGIFWFGWSGYRADIHWIVPTASGILTGFGLMSIFLQALNYLVDAYLMFAASAIAGNTLLRSLAGAGFPLFSTYMFNGMGIEWASTLLGCVAAALVPIPVIFYLYGHRIRKRSAYAPTPPPGQHPLALNHEDESPELEKEETANDVAARGNAPVRTEAAHGNGV</sequence>
<accession>A0AA38RX88</accession>
<feature type="compositionally biased region" description="Low complexity" evidence="6">
    <location>
        <begin position="42"/>
        <end position="57"/>
    </location>
</feature>
<evidence type="ECO:0000256" key="7">
    <source>
        <dbReference type="SAM" id="Phobius"/>
    </source>
</evidence>
<dbReference type="EMBL" id="JANBVN010000037">
    <property type="protein sequence ID" value="KAJ9158383.1"/>
    <property type="molecule type" value="Genomic_DNA"/>
</dbReference>
<evidence type="ECO:0000256" key="5">
    <source>
        <dbReference type="ARBA" id="ARBA00023136"/>
    </source>
</evidence>
<organism evidence="9 10">
    <name type="scientific">Coniochaeta hoffmannii</name>
    <dbReference type="NCBI Taxonomy" id="91930"/>
    <lineage>
        <taxon>Eukaryota</taxon>
        <taxon>Fungi</taxon>
        <taxon>Dikarya</taxon>
        <taxon>Ascomycota</taxon>
        <taxon>Pezizomycotina</taxon>
        <taxon>Sordariomycetes</taxon>
        <taxon>Sordariomycetidae</taxon>
        <taxon>Coniochaetales</taxon>
        <taxon>Coniochaetaceae</taxon>
        <taxon>Coniochaeta</taxon>
    </lineage>
</organism>
<feature type="transmembrane region" description="Helical" evidence="7">
    <location>
        <begin position="379"/>
        <end position="403"/>
    </location>
</feature>
<keyword evidence="3 7" id="KW-0812">Transmembrane</keyword>
<dbReference type="InterPro" id="IPR020846">
    <property type="entry name" value="MFS_dom"/>
</dbReference>
<evidence type="ECO:0000256" key="3">
    <source>
        <dbReference type="ARBA" id="ARBA00022692"/>
    </source>
</evidence>
<feature type="transmembrane region" description="Helical" evidence="7">
    <location>
        <begin position="181"/>
        <end position="206"/>
    </location>
</feature>
<feature type="compositionally biased region" description="Basic and acidic residues" evidence="6">
    <location>
        <begin position="9"/>
        <end position="19"/>
    </location>
</feature>
<evidence type="ECO:0000259" key="8">
    <source>
        <dbReference type="PROSITE" id="PS50850"/>
    </source>
</evidence>
<evidence type="ECO:0000256" key="2">
    <source>
        <dbReference type="ARBA" id="ARBA00022448"/>
    </source>
</evidence>
<feature type="transmembrane region" description="Helical" evidence="7">
    <location>
        <begin position="463"/>
        <end position="485"/>
    </location>
</feature>
<feature type="compositionally biased region" description="Basic and acidic residues" evidence="6">
    <location>
        <begin position="603"/>
        <end position="616"/>
    </location>
</feature>
<feature type="transmembrane region" description="Helical" evidence="7">
    <location>
        <begin position="423"/>
        <end position="442"/>
    </location>
</feature>
<dbReference type="FunFam" id="1.20.1250.20:FF:000011">
    <property type="entry name" value="MFS multidrug transporter, putative"/>
    <property type="match status" value="1"/>
</dbReference>
<feature type="region of interest" description="Disordered" evidence="6">
    <location>
        <begin position="1"/>
        <end position="118"/>
    </location>
</feature>
<feature type="transmembrane region" description="Helical" evidence="7">
    <location>
        <begin position="311"/>
        <end position="328"/>
    </location>
</feature>
<feature type="transmembrane region" description="Helical" evidence="7">
    <location>
        <begin position="277"/>
        <end position="299"/>
    </location>
</feature>
<keyword evidence="5 7" id="KW-0472">Membrane</keyword>
<keyword evidence="10" id="KW-1185">Reference proteome</keyword>
<feature type="domain" description="Major facilitator superfamily (MFS) profile" evidence="8">
    <location>
        <begin position="153"/>
        <end position="585"/>
    </location>
</feature>
<dbReference type="PROSITE" id="PS50850">
    <property type="entry name" value="MFS"/>
    <property type="match status" value="1"/>
</dbReference>
<feature type="transmembrane region" description="Helical" evidence="7">
    <location>
        <begin position="491"/>
        <end position="513"/>
    </location>
</feature>
<comment type="caution">
    <text evidence="9">The sequence shown here is derived from an EMBL/GenBank/DDBJ whole genome shotgun (WGS) entry which is preliminary data.</text>
</comment>
<feature type="transmembrane region" description="Helical" evidence="7">
    <location>
        <begin position="218"/>
        <end position="236"/>
    </location>
</feature>
<feature type="compositionally biased region" description="Polar residues" evidence="6">
    <location>
        <begin position="84"/>
        <end position="104"/>
    </location>
</feature>
<dbReference type="PANTHER" id="PTHR23502:SF31">
    <property type="entry name" value="POLYAMINE TRANSPORTER 1"/>
    <property type="match status" value="1"/>
</dbReference>
<dbReference type="InterPro" id="IPR036259">
    <property type="entry name" value="MFS_trans_sf"/>
</dbReference>
<dbReference type="GO" id="GO:0022857">
    <property type="term" value="F:transmembrane transporter activity"/>
    <property type="evidence" value="ECO:0007669"/>
    <property type="project" value="InterPro"/>
</dbReference>
<feature type="region of interest" description="Disordered" evidence="6">
    <location>
        <begin position="594"/>
        <end position="638"/>
    </location>
</feature>
<dbReference type="Proteomes" id="UP001174691">
    <property type="component" value="Unassembled WGS sequence"/>
</dbReference>
<dbReference type="AlphaFoldDB" id="A0AA38RX88"/>
<dbReference type="CDD" id="cd17323">
    <property type="entry name" value="MFS_Tpo1_MDR_like"/>
    <property type="match status" value="1"/>
</dbReference>
<evidence type="ECO:0000256" key="6">
    <source>
        <dbReference type="SAM" id="MobiDB-lite"/>
    </source>
</evidence>